<evidence type="ECO:0000259" key="2">
    <source>
        <dbReference type="Pfam" id="PF13683"/>
    </source>
</evidence>
<protein>
    <recommendedName>
        <fullName evidence="2">Integrase catalytic domain-containing protein</fullName>
    </recommendedName>
</protein>
<feature type="region of interest" description="Disordered" evidence="1">
    <location>
        <begin position="24"/>
        <end position="46"/>
    </location>
</feature>
<name>A0A5M3XXB2_9ACTN</name>
<organism evidence="3 4">
    <name type="scientific">Acrocarpospora pleiomorpha</name>
    <dbReference type="NCBI Taxonomy" id="90975"/>
    <lineage>
        <taxon>Bacteria</taxon>
        <taxon>Bacillati</taxon>
        <taxon>Actinomycetota</taxon>
        <taxon>Actinomycetes</taxon>
        <taxon>Streptosporangiales</taxon>
        <taxon>Streptosporangiaceae</taxon>
        <taxon>Acrocarpospora</taxon>
    </lineage>
</organism>
<dbReference type="GO" id="GO:0015074">
    <property type="term" value="P:DNA integration"/>
    <property type="evidence" value="ECO:0007669"/>
    <property type="project" value="InterPro"/>
</dbReference>
<dbReference type="EMBL" id="BLAF01000073">
    <property type="protein sequence ID" value="GES25794.1"/>
    <property type="molecule type" value="Genomic_DNA"/>
</dbReference>
<evidence type="ECO:0000256" key="1">
    <source>
        <dbReference type="SAM" id="MobiDB-lite"/>
    </source>
</evidence>
<dbReference type="OrthoDB" id="1551204at2"/>
<dbReference type="Pfam" id="PF13683">
    <property type="entry name" value="rve_3"/>
    <property type="match status" value="1"/>
</dbReference>
<proteinExistence type="predicted"/>
<accession>A0A5M3XXB2</accession>
<evidence type="ECO:0000313" key="4">
    <source>
        <dbReference type="Proteomes" id="UP000377595"/>
    </source>
</evidence>
<dbReference type="AlphaFoldDB" id="A0A5M3XXB2"/>
<sequence length="69" mass="7789">MLILNEQHLRRALTRYLQHYNTARPHRGIGQLSPSQAESGPPTPIDLATHRVHRRAIHGGLVSEYQIAS</sequence>
<keyword evidence="4" id="KW-1185">Reference proteome</keyword>
<dbReference type="Proteomes" id="UP000377595">
    <property type="component" value="Unassembled WGS sequence"/>
</dbReference>
<gene>
    <name evidence="3" type="ORF">Aple_086930</name>
</gene>
<evidence type="ECO:0000313" key="3">
    <source>
        <dbReference type="EMBL" id="GES25794.1"/>
    </source>
</evidence>
<comment type="caution">
    <text evidence="3">The sequence shown here is derived from an EMBL/GenBank/DDBJ whole genome shotgun (WGS) entry which is preliminary data.</text>
</comment>
<feature type="domain" description="Integrase catalytic" evidence="2">
    <location>
        <begin position="7"/>
        <end position="34"/>
    </location>
</feature>
<dbReference type="InterPro" id="IPR001584">
    <property type="entry name" value="Integrase_cat-core"/>
</dbReference>
<reference evidence="3 4" key="1">
    <citation type="submission" date="2019-10" db="EMBL/GenBank/DDBJ databases">
        <title>Whole genome shotgun sequence of Acrocarpospora pleiomorpha NBRC 16267.</title>
        <authorList>
            <person name="Ichikawa N."/>
            <person name="Kimura A."/>
            <person name="Kitahashi Y."/>
            <person name="Komaki H."/>
            <person name="Oguchi A."/>
        </authorList>
    </citation>
    <scope>NUCLEOTIDE SEQUENCE [LARGE SCALE GENOMIC DNA]</scope>
    <source>
        <strain evidence="3 4">NBRC 16267</strain>
    </source>
</reference>